<dbReference type="AlphaFoldDB" id="A0A2S9XXX0"/>
<feature type="compositionally biased region" description="Low complexity" evidence="1">
    <location>
        <begin position="38"/>
        <end position="47"/>
    </location>
</feature>
<evidence type="ECO:0000256" key="1">
    <source>
        <dbReference type="SAM" id="MobiDB-lite"/>
    </source>
</evidence>
<feature type="compositionally biased region" description="Low complexity" evidence="1">
    <location>
        <begin position="55"/>
        <end position="82"/>
    </location>
</feature>
<proteinExistence type="predicted"/>
<name>A0A2S9XXX0_9BACT</name>
<evidence type="ECO:0000313" key="2">
    <source>
        <dbReference type="EMBL" id="PRP97571.1"/>
    </source>
</evidence>
<protein>
    <submittedName>
        <fullName evidence="2">Uncharacterized protein</fullName>
    </submittedName>
</protein>
<dbReference type="RefSeq" id="WP_146155769.1">
    <property type="nucleotide sequence ID" value="NZ_PVNK01000152.1"/>
</dbReference>
<reference evidence="2 3" key="1">
    <citation type="submission" date="2018-03" db="EMBL/GenBank/DDBJ databases">
        <title>Draft Genome Sequences of the Obligatory Marine Myxobacteria Enhygromyxa salina SWB005.</title>
        <authorList>
            <person name="Poehlein A."/>
            <person name="Moghaddam J.A."/>
            <person name="Harms H."/>
            <person name="Alanjari M."/>
            <person name="Koenig G.M."/>
            <person name="Daniel R."/>
            <person name="Schaeberle T.F."/>
        </authorList>
    </citation>
    <scope>NUCLEOTIDE SEQUENCE [LARGE SCALE GENOMIC DNA]</scope>
    <source>
        <strain evidence="2 3">SWB005</strain>
    </source>
</reference>
<organism evidence="2 3">
    <name type="scientific">Enhygromyxa salina</name>
    <dbReference type="NCBI Taxonomy" id="215803"/>
    <lineage>
        <taxon>Bacteria</taxon>
        <taxon>Pseudomonadati</taxon>
        <taxon>Myxococcota</taxon>
        <taxon>Polyangia</taxon>
        <taxon>Nannocystales</taxon>
        <taxon>Nannocystaceae</taxon>
        <taxon>Enhygromyxa</taxon>
    </lineage>
</organism>
<comment type="caution">
    <text evidence="2">The sequence shown here is derived from an EMBL/GenBank/DDBJ whole genome shotgun (WGS) entry which is preliminary data.</text>
</comment>
<dbReference type="Proteomes" id="UP000237968">
    <property type="component" value="Unassembled WGS sequence"/>
</dbReference>
<feature type="region of interest" description="Disordered" evidence="1">
    <location>
        <begin position="33"/>
        <end position="95"/>
    </location>
</feature>
<gene>
    <name evidence="2" type="ORF">ENSA5_32640</name>
</gene>
<dbReference type="EMBL" id="PVNK01000152">
    <property type="protein sequence ID" value="PRP97571.1"/>
    <property type="molecule type" value="Genomic_DNA"/>
</dbReference>
<accession>A0A2S9XXX0</accession>
<evidence type="ECO:0000313" key="3">
    <source>
        <dbReference type="Proteomes" id="UP000237968"/>
    </source>
</evidence>
<keyword evidence="3" id="KW-1185">Reference proteome</keyword>
<feature type="compositionally biased region" description="Pro residues" evidence="1">
    <location>
        <begin position="83"/>
        <end position="93"/>
    </location>
</feature>
<sequence length="191" mass="20162">MPIRPLARIRTSSRPRGWLLPLAASALVCLACQPPDSGAGEAAPAKAGADDKQPAPEAKQPAPEAKQPAPAANDEFSAQPTPEAAPSPAPPWFDPNAFEHVAIVRQDQRASKLPTGQSSSMIVLELPAGTTAEQCIENARAKLGETISDLPASATMPQGYLELRGKTDTFEYTIVCGVAKDKPSMFLSYTQ</sequence>